<accession>A0AAV1KXL2</accession>
<feature type="domain" description="Reverse transcriptase" evidence="1">
    <location>
        <begin position="25"/>
        <end position="136"/>
    </location>
</feature>
<name>A0AAV1KXL2_9NEOP</name>
<dbReference type="AlphaFoldDB" id="A0AAV1KXL2"/>
<gene>
    <name evidence="2" type="ORF">PARMNEM_LOCUS7520</name>
</gene>
<evidence type="ECO:0000259" key="1">
    <source>
        <dbReference type="Pfam" id="PF00078"/>
    </source>
</evidence>
<sequence>MALKKKPESWKTQCVIPLLKLDKPPEDPNSYRPISLSSCIGKLNENMIKMRFEYYVEANNIIPRVQYGFRRGRSCVDSLISLLSYLKYANNNNKSSVCVFLDVQGAFDNIDPGILVQVLSDTGIPGIFCHWLFLFLTDRTLYIRHTNILHDPRKVSYCSYHKPIITTIESTDGECTDEVYNELDGLNDVQ</sequence>
<dbReference type="Pfam" id="PF00078">
    <property type="entry name" value="RVT_1"/>
    <property type="match status" value="1"/>
</dbReference>
<evidence type="ECO:0000313" key="3">
    <source>
        <dbReference type="Proteomes" id="UP001314205"/>
    </source>
</evidence>
<dbReference type="Proteomes" id="UP001314205">
    <property type="component" value="Unassembled WGS sequence"/>
</dbReference>
<protein>
    <recommendedName>
        <fullName evidence="1">Reverse transcriptase domain-containing protein</fullName>
    </recommendedName>
</protein>
<dbReference type="PANTHER" id="PTHR19446">
    <property type="entry name" value="REVERSE TRANSCRIPTASES"/>
    <property type="match status" value="1"/>
</dbReference>
<evidence type="ECO:0000313" key="2">
    <source>
        <dbReference type="EMBL" id="CAK1586584.1"/>
    </source>
</evidence>
<keyword evidence="3" id="KW-1185">Reference proteome</keyword>
<comment type="caution">
    <text evidence="2">The sequence shown here is derived from an EMBL/GenBank/DDBJ whole genome shotgun (WGS) entry which is preliminary data.</text>
</comment>
<proteinExistence type="predicted"/>
<dbReference type="EMBL" id="CAVLGL010000081">
    <property type="protein sequence ID" value="CAK1586584.1"/>
    <property type="molecule type" value="Genomic_DNA"/>
</dbReference>
<dbReference type="InterPro" id="IPR000477">
    <property type="entry name" value="RT_dom"/>
</dbReference>
<organism evidence="2 3">
    <name type="scientific">Parnassius mnemosyne</name>
    <name type="common">clouded apollo</name>
    <dbReference type="NCBI Taxonomy" id="213953"/>
    <lineage>
        <taxon>Eukaryota</taxon>
        <taxon>Metazoa</taxon>
        <taxon>Ecdysozoa</taxon>
        <taxon>Arthropoda</taxon>
        <taxon>Hexapoda</taxon>
        <taxon>Insecta</taxon>
        <taxon>Pterygota</taxon>
        <taxon>Neoptera</taxon>
        <taxon>Endopterygota</taxon>
        <taxon>Lepidoptera</taxon>
        <taxon>Glossata</taxon>
        <taxon>Ditrysia</taxon>
        <taxon>Papilionoidea</taxon>
        <taxon>Papilionidae</taxon>
        <taxon>Parnassiinae</taxon>
        <taxon>Parnassini</taxon>
        <taxon>Parnassius</taxon>
        <taxon>Driopa</taxon>
    </lineage>
</organism>
<reference evidence="2 3" key="1">
    <citation type="submission" date="2023-11" db="EMBL/GenBank/DDBJ databases">
        <authorList>
            <person name="Hedman E."/>
            <person name="Englund M."/>
            <person name="Stromberg M."/>
            <person name="Nyberg Akerstrom W."/>
            <person name="Nylinder S."/>
            <person name="Jareborg N."/>
            <person name="Kallberg Y."/>
            <person name="Kronander E."/>
        </authorList>
    </citation>
    <scope>NUCLEOTIDE SEQUENCE [LARGE SCALE GENOMIC DNA]</scope>
</reference>